<proteinExistence type="predicted"/>
<dbReference type="Proteomes" id="UP000242474">
    <property type="component" value="Unassembled WGS sequence"/>
</dbReference>
<feature type="region of interest" description="Disordered" evidence="1">
    <location>
        <begin position="316"/>
        <end position="342"/>
    </location>
</feature>
<dbReference type="AlphaFoldDB" id="A0A2G5BG29"/>
<dbReference type="OrthoDB" id="5552175at2759"/>
<gene>
    <name evidence="2" type="ORF">COEREDRAFT_85824</name>
</gene>
<feature type="compositionally biased region" description="Low complexity" evidence="1">
    <location>
        <begin position="31"/>
        <end position="43"/>
    </location>
</feature>
<keyword evidence="3" id="KW-1185">Reference proteome</keyword>
<name>A0A2G5BG29_COERN</name>
<feature type="compositionally biased region" description="Polar residues" evidence="1">
    <location>
        <begin position="195"/>
        <end position="205"/>
    </location>
</feature>
<evidence type="ECO:0000313" key="2">
    <source>
        <dbReference type="EMBL" id="PIA17960.1"/>
    </source>
</evidence>
<evidence type="ECO:0000313" key="3">
    <source>
        <dbReference type="Proteomes" id="UP000242474"/>
    </source>
</evidence>
<accession>A0A2G5BG29</accession>
<feature type="compositionally biased region" description="Polar residues" evidence="1">
    <location>
        <begin position="319"/>
        <end position="329"/>
    </location>
</feature>
<feature type="region of interest" description="Disordered" evidence="1">
    <location>
        <begin position="157"/>
        <end position="259"/>
    </location>
</feature>
<protein>
    <submittedName>
        <fullName evidence="2">Uncharacterized protein</fullName>
    </submittedName>
</protein>
<organism evidence="2 3">
    <name type="scientific">Coemansia reversa (strain ATCC 12441 / NRRL 1564)</name>
    <dbReference type="NCBI Taxonomy" id="763665"/>
    <lineage>
        <taxon>Eukaryota</taxon>
        <taxon>Fungi</taxon>
        <taxon>Fungi incertae sedis</taxon>
        <taxon>Zoopagomycota</taxon>
        <taxon>Kickxellomycotina</taxon>
        <taxon>Kickxellomycetes</taxon>
        <taxon>Kickxellales</taxon>
        <taxon>Kickxellaceae</taxon>
        <taxon>Coemansia</taxon>
    </lineage>
</organism>
<evidence type="ECO:0000256" key="1">
    <source>
        <dbReference type="SAM" id="MobiDB-lite"/>
    </source>
</evidence>
<reference evidence="2 3" key="1">
    <citation type="journal article" date="2015" name="Genome Biol. Evol.">
        <title>Phylogenomic analyses indicate that early fungi evolved digesting cell walls of algal ancestors of land plants.</title>
        <authorList>
            <person name="Chang Y."/>
            <person name="Wang S."/>
            <person name="Sekimoto S."/>
            <person name="Aerts A.L."/>
            <person name="Choi C."/>
            <person name="Clum A."/>
            <person name="LaButti K.M."/>
            <person name="Lindquist E.A."/>
            <person name="Yee Ngan C."/>
            <person name="Ohm R.A."/>
            <person name="Salamov A.A."/>
            <person name="Grigoriev I.V."/>
            <person name="Spatafora J.W."/>
            <person name="Berbee M.L."/>
        </authorList>
    </citation>
    <scope>NUCLEOTIDE SEQUENCE [LARGE SCALE GENOMIC DNA]</scope>
    <source>
        <strain evidence="2 3">NRRL 1564</strain>
    </source>
</reference>
<dbReference type="EMBL" id="KZ303492">
    <property type="protein sequence ID" value="PIA17960.1"/>
    <property type="molecule type" value="Genomic_DNA"/>
</dbReference>
<feature type="compositionally biased region" description="Low complexity" evidence="1">
    <location>
        <begin position="216"/>
        <end position="234"/>
    </location>
</feature>
<sequence>MMLGVGPRTSTAERRRMTTAERVGVRKSWSSDEPGSSSNSVSSKESKNRLWSRLRKHASRVHVAPDVEPPAMVQRASVGVAQGRASLGAFGTSPAVVRRPTSTCTAAAVGTVAVSVAAPASREQLIQSVSGLERLKLIAAMGPVADERQDITAKNRSAYPSPVHVPSHGGPGFSGSGNVSSQGGSVGTLQAAVSAPQSNMITRRPSTAAARLSMATPRSSMSTPRPSITTSRSSVDTIHTTAAPPRPSVETGHKNPDDISAESIRRTLGAYTGKTEERTTPRLLRLLPTARRPQSRGTGLACIAEDDEHVVDEAKRFSENSGTTVSSADTLYGDDGRSNMRAPRPRAIYEDGVNRVPSPTRDHPPLLAGVGHGGALPLDSAVYRNTFFNARPAADRQRIESLLVRRSDASDDTLSLSPSRVRFAKNSYPISEDSVVGQAEPVDSLAAEPKEAIHHPNSTRPSHHLSASLPTLHAQHPTHLRRPSEPIEASDELTRLRRAVDFLQSRNTMLSELVMRDPLEAVPEGVRIHIRTLELENAWLRKSLARMVLDH</sequence>
<feature type="region of interest" description="Disordered" evidence="1">
    <location>
        <begin position="1"/>
        <end position="53"/>
    </location>
</feature>